<dbReference type="AlphaFoldDB" id="A0A964BLM2"/>
<organism evidence="1 2">
    <name type="scientific">Waterburya agarophytonicola KI4</name>
    <dbReference type="NCBI Taxonomy" id="2874699"/>
    <lineage>
        <taxon>Bacteria</taxon>
        <taxon>Bacillati</taxon>
        <taxon>Cyanobacteriota</taxon>
        <taxon>Cyanophyceae</taxon>
        <taxon>Pleurocapsales</taxon>
        <taxon>Hyellaceae</taxon>
        <taxon>Waterburya</taxon>
        <taxon>Waterburya agarophytonicola</taxon>
    </lineage>
</organism>
<keyword evidence="2" id="KW-1185">Reference proteome</keyword>
<proteinExistence type="predicted"/>
<evidence type="ECO:0000313" key="2">
    <source>
        <dbReference type="Proteomes" id="UP000729733"/>
    </source>
</evidence>
<sequence>MYHKLLSLGIAAGILIPNIVLAEQKVIQQGSSSATAIGNNNRVSSRVYQSVTQNQNANNNGYINRQEQISLQEGHSNATVVGDNNLINTKINQNSIQIQERNYRNRDNQRSQQNAVIHGEAIGDNNRIMNSTGQYNRQNKWGY</sequence>
<accession>A0A964BLM2</accession>
<dbReference type="RefSeq" id="WP_229638654.1">
    <property type="nucleotide sequence ID" value="NZ_JADWDC010000002.1"/>
</dbReference>
<gene>
    <name evidence="1" type="ORF">I4641_01495</name>
</gene>
<evidence type="ECO:0000313" key="1">
    <source>
        <dbReference type="EMBL" id="MCC0175654.1"/>
    </source>
</evidence>
<reference evidence="1" key="1">
    <citation type="journal article" date="2021" name="Antonie Van Leeuwenhoek">
        <title>Draft genome and description of Waterburya agarophytonicola gen. nov. sp. nov. (Pleurocapsales, Cyanobacteria): a seaweed symbiont.</title>
        <authorList>
            <person name="Bonthond G."/>
            <person name="Shalygin S."/>
            <person name="Bayer T."/>
            <person name="Weinberger F."/>
        </authorList>
    </citation>
    <scope>NUCLEOTIDE SEQUENCE</scope>
    <source>
        <strain evidence="1">KI4</strain>
    </source>
</reference>
<protein>
    <submittedName>
        <fullName evidence="1">Uncharacterized protein</fullName>
    </submittedName>
</protein>
<dbReference type="Proteomes" id="UP000729733">
    <property type="component" value="Unassembled WGS sequence"/>
</dbReference>
<comment type="caution">
    <text evidence="1">The sequence shown here is derived from an EMBL/GenBank/DDBJ whole genome shotgun (WGS) entry which is preliminary data.</text>
</comment>
<name>A0A964BLM2_9CYAN</name>
<dbReference type="EMBL" id="JADWDC010000002">
    <property type="protein sequence ID" value="MCC0175654.1"/>
    <property type="molecule type" value="Genomic_DNA"/>
</dbReference>